<dbReference type="KEGG" id="mbet:N8K70_13660"/>
<evidence type="ECO:0000256" key="8">
    <source>
        <dbReference type="ARBA" id="ARBA00022741"/>
    </source>
</evidence>
<dbReference type="InterPro" id="IPR016120">
    <property type="entry name" value="Sig_transdc_His_kin_SpoOB"/>
</dbReference>
<evidence type="ECO:0000256" key="6">
    <source>
        <dbReference type="ARBA" id="ARBA00022679"/>
    </source>
</evidence>
<evidence type="ECO:0000256" key="9">
    <source>
        <dbReference type="ARBA" id="ARBA00022777"/>
    </source>
</evidence>
<dbReference type="InterPro" id="IPR003594">
    <property type="entry name" value="HATPase_dom"/>
</dbReference>
<evidence type="ECO:0000256" key="3">
    <source>
        <dbReference type="ARBA" id="ARBA00012438"/>
    </source>
</evidence>
<dbReference type="Pfam" id="PF14689">
    <property type="entry name" value="SPOB_a"/>
    <property type="match status" value="1"/>
</dbReference>
<dbReference type="InterPro" id="IPR005467">
    <property type="entry name" value="His_kinase_dom"/>
</dbReference>
<reference evidence="17 18" key="1">
    <citation type="submission" date="2023-02" db="EMBL/GenBank/DDBJ databases">
        <title>Microbacterium betulae sp. nov., isolated from birch wood.</title>
        <authorList>
            <person name="Pasciak M."/>
            <person name="Pawlik K.J."/>
            <person name="Martynowski D."/>
            <person name="Laczmanski L."/>
            <person name="Ciekot J."/>
            <person name="Szponar B."/>
            <person name="Wojcik-Fatla A."/>
            <person name="Mackiewicz B."/>
            <person name="Farian E."/>
            <person name="Cholewa G."/>
            <person name="Cholewa A."/>
            <person name="Dutkiewicz J."/>
        </authorList>
    </citation>
    <scope>NUCLEOTIDE SEQUENCE [LARGE SCALE GENOMIC DNA]</scope>
    <source>
        <strain evidence="17 18">AB</strain>
    </source>
</reference>
<dbReference type="GO" id="GO:0000155">
    <property type="term" value="F:phosphorelay sensor kinase activity"/>
    <property type="evidence" value="ECO:0007669"/>
    <property type="project" value="InterPro"/>
</dbReference>
<organism evidence="17 18">
    <name type="scientific">Microbacterium betulae</name>
    <dbReference type="NCBI Taxonomy" id="2981139"/>
    <lineage>
        <taxon>Bacteria</taxon>
        <taxon>Bacillati</taxon>
        <taxon>Actinomycetota</taxon>
        <taxon>Actinomycetes</taxon>
        <taxon>Micrococcales</taxon>
        <taxon>Microbacteriaceae</taxon>
        <taxon>Microbacterium</taxon>
    </lineage>
</organism>
<evidence type="ECO:0000256" key="1">
    <source>
        <dbReference type="ARBA" id="ARBA00000085"/>
    </source>
</evidence>
<keyword evidence="6" id="KW-0808">Transferase</keyword>
<dbReference type="PANTHER" id="PTHR43547:SF10">
    <property type="entry name" value="SENSOR HISTIDINE KINASE DCUS"/>
    <property type="match status" value="1"/>
</dbReference>
<evidence type="ECO:0000256" key="7">
    <source>
        <dbReference type="ARBA" id="ARBA00022692"/>
    </source>
</evidence>
<name>A0AA97I4B2_9MICO</name>
<dbReference type="InterPro" id="IPR004358">
    <property type="entry name" value="Sig_transdc_His_kin-like_C"/>
</dbReference>
<dbReference type="Proteomes" id="UP001305498">
    <property type="component" value="Chromosome"/>
</dbReference>
<dbReference type="AlphaFoldDB" id="A0AA97I4B2"/>
<dbReference type="RefSeq" id="WP_317138897.1">
    <property type="nucleotide sequence ID" value="NZ_CP118157.1"/>
</dbReference>
<evidence type="ECO:0000256" key="12">
    <source>
        <dbReference type="ARBA" id="ARBA00023012"/>
    </source>
</evidence>
<evidence type="ECO:0000256" key="2">
    <source>
        <dbReference type="ARBA" id="ARBA00004651"/>
    </source>
</evidence>
<dbReference type="InterPro" id="IPR039506">
    <property type="entry name" value="SPOB_a"/>
</dbReference>
<dbReference type="Gene3D" id="3.30.565.10">
    <property type="entry name" value="Histidine kinase-like ATPase, C-terminal domain"/>
    <property type="match status" value="1"/>
</dbReference>
<evidence type="ECO:0000313" key="17">
    <source>
        <dbReference type="EMBL" id="WOF22426.1"/>
    </source>
</evidence>
<dbReference type="SUPFAM" id="SSF55874">
    <property type="entry name" value="ATPase domain of HSP90 chaperone/DNA topoisomerase II/histidine kinase"/>
    <property type="match status" value="1"/>
</dbReference>
<dbReference type="InterPro" id="IPR036890">
    <property type="entry name" value="HATPase_C_sf"/>
</dbReference>
<dbReference type="Gene3D" id="3.30.450.20">
    <property type="entry name" value="PAS domain"/>
    <property type="match status" value="1"/>
</dbReference>
<keyword evidence="9" id="KW-0418">Kinase</keyword>
<comment type="subcellular location">
    <subcellularLocation>
        <location evidence="2">Cell membrane</location>
        <topology evidence="2">Multi-pass membrane protein</topology>
    </subcellularLocation>
</comment>
<dbReference type="EMBL" id="CP118157">
    <property type="protein sequence ID" value="WOF22426.1"/>
    <property type="molecule type" value="Genomic_DNA"/>
</dbReference>
<sequence>MARRGADTARHARARRRSVAAWVLGVQTTVLLVGGAGAFGLLAWDANTAAHADAVERTRSLVLTLASEPTIVEVLAEAHARIGADPEAAVAEASGELQPYTTRISAATGVDYVTIMDTGRTRYTHPIADRIGGEFVGTIAPALDGETFTEVYEGTLGPSLRAVTPVFADGGIVGLVSAGVTLDNVAGSILLRLQIVGASTLVAVALGALVTILLFRRVYRVTDGRDPDELARLFAAHEAVLHSLEEGLLLVEHTGGRAGRDGAARDGAEPARSPGPSRVVLANDQAGVLLGIARRLPFAIDDDLPEEVRDVLSGRDGDVVVRVGSRDLVVTRTRIELAGRRAEILTLRDRTELRRVAGELSSVQTISDALRAQAHEFDNRLHTIATLIELGRPDEALAFAASEHDLGQRLADRVLHAVDEPVIAALLLGKVAQAHERAVEMHFETHLAPGTHGLPPADVVTILGNLIDNAIEAAASHAARTGDLDAWVEVYLAEGEDGALVFQVSDSGGGVSRADRERIFERGYSTKGVDAQGHGYGLSLVRRVLRGLGGSIEVTQAPGGGAVFTATLPRPAGAPGPADAHRARGPGDVPDSSAARDTNRDADAREGR</sequence>
<feature type="transmembrane region" description="Helical" evidence="15">
    <location>
        <begin position="21"/>
        <end position="44"/>
    </location>
</feature>
<evidence type="ECO:0000259" key="16">
    <source>
        <dbReference type="PROSITE" id="PS50109"/>
    </source>
</evidence>
<evidence type="ECO:0000256" key="4">
    <source>
        <dbReference type="ARBA" id="ARBA00022475"/>
    </source>
</evidence>
<dbReference type="Pfam" id="PF02518">
    <property type="entry name" value="HATPase_c"/>
    <property type="match status" value="1"/>
</dbReference>
<dbReference type="SMART" id="SM00387">
    <property type="entry name" value="HATPase_c"/>
    <property type="match status" value="1"/>
</dbReference>
<accession>A0AA97I4B2</accession>
<dbReference type="SUPFAM" id="SSF103190">
    <property type="entry name" value="Sensory domain-like"/>
    <property type="match status" value="1"/>
</dbReference>
<keyword evidence="11 15" id="KW-1133">Transmembrane helix</keyword>
<dbReference type="GO" id="GO:0005886">
    <property type="term" value="C:plasma membrane"/>
    <property type="evidence" value="ECO:0007669"/>
    <property type="project" value="UniProtKB-SubCell"/>
</dbReference>
<dbReference type="EC" id="2.7.13.3" evidence="3"/>
<keyword evidence="12" id="KW-0902">Two-component regulatory system</keyword>
<dbReference type="SUPFAM" id="SSF55890">
    <property type="entry name" value="Sporulation response regulatory protein Spo0B"/>
    <property type="match status" value="1"/>
</dbReference>
<keyword evidence="7 15" id="KW-0812">Transmembrane</keyword>
<dbReference type="InterPro" id="IPR033463">
    <property type="entry name" value="sCache_3"/>
</dbReference>
<gene>
    <name evidence="17" type="ORF">N8K70_13660</name>
</gene>
<feature type="compositionally biased region" description="Basic and acidic residues" evidence="14">
    <location>
        <begin position="597"/>
        <end position="608"/>
    </location>
</feature>
<evidence type="ECO:0000256" key="14">
    <source>
        <dbReference type="SAM" id="MobiDB-lite"/>
    </source>
</evidence>
<feature type="transmembrane region" description="Helical" evidence="15">
    <location>
        <begin position="189"/>
        <end position="215"/>
    </location>
</feature>
<keyword evidence="5" id="KW-0597">Phosphoprotein</keyword>
<evidence type="ECO:0000256" key="13">
    <source>
        <dbReference type="ARBA" id="ARBA00023136"/>
    </source>
</evidence>
<dbReference type="PRINTS" id="PR00344">
    <property type="entry name" value="BCTRLSENSOR"/>
</dbReference>
<keyword evidence="18" id="KW-1185">Reference proteome</keyword>
<evidence type="ECO:0000313" key="18">
    <source>
        <dbReference type="Proteomes" id="UP001305498"/>
    </source>
</evidence>
<dbReference type="PROSITE" id="PS50109">
    <property type="entry name" value="HIS_KIN"/>
    <property type="match status" value="1"/>
</dbReference>
<keyword evidence="13 15" id="KW-0472">Membrane</keyword>
<dbReference type="InterPro" id="IPR029151">
    <property type="entry name" value="Sensor-like_sf"/>
</dbReference>
<proteinExistence type="predicted"/>
<evidence type="ECO:0000256" key="5">
    <source>
        <dbReference type="ARBA" id="ARBA00022553"/>
    </source>
</evidence>
<dbReference type="PANTHER" id="PTHR43547">
    <property type="entry name" value="TWO-COMPONENT HISTIDINE KINASE"/>
    <property type="match status" value="1"/>
</dbReference>
<feature type="compositionally biased region" description="Low complexity" evidence="14">
    <location>
        <begin position="569"/>
        <end position="578"/>
    </location>
</feature>
<keyword evidence="10 17" id="KW-0067">ATP-binding</keyword>
<dbReference type="GO" id="GO:0005524">
    <property type="term" value="F:ATP binding"/>
    <property type="evidence" value="ECO:0007669"/>
    <property type="project" value="UniProtKB-KW"/>
</dbReference>
<dbReference type="Pfam" id="PF17203">
    <property type="entry name" value="sCache_3_2"/>
    <property type="match status" value="1"/>
</dbReference>
<protein>
    <recommendedName>
        <fullName evidence="3">histidine kinase</fullName>
        <ecNumber evidence="3">2.7.13.3</ecNumber>
    </recommendedName>
</protein>
<evidence type="ECO:0000256" key="10">
    <source>
        <dbReference type="ARBA" id="ARBA00022840"/>
    </source>
</evidence>
<comment type="catalytic activity">
    <reaction evidence="1">
        <text>ATP + protein L-histidine = ADP + protein N-phospho-L-histidine.</text>
        <dbReference type="EC" id="2.7.13.3"/>
    </reaction>
</comment>
<keyword evidence="4" id="KW-1003">Cell membrane</keyword>
<evidence type="ECO:0000256" key="11">
    <source>
        <dbReference type="ARBA" id="ARBA00022989"/>
    </source>
</evidence>
<evidence type="ECO:0000256" key="15">
    <source>
        <dbReference type="SAM" id="Phobius"/>
    </source>
</evidence>
<keyword evidence="8" id="KW-0547">Nucleotide-binding</keyword>
<feature type="domain" description="Histidine kinase" evidence="16">
    <location>
        <begin position="372"/>
        <end position="572"/>
    </location>
</feature>
<feature type="region of interest" description="Disordered" evidence="14">
    <location>
        <begin position="566"/>
        <end position="608"/>
    </location>
</feature>